<accession>A0A3Q9J8C2</accession>
<dbReference type="Gene3D" id="3.40.50.300">
    <property type="entry name" value="P-loop containing nucleotide triphosphate hydrolases"/>
    <property type="match status" value="1"/>
</dbReference>
<dbReference type="EMBL" id="CP031422">
    <property type="protein sequence ID" value="AZS40052.1"/>
    <property type="molecule type" value="Genomic_DNA"/>
</dbReference>
<evidence type="ECO:0008006" key="3">
    <source>
        <dbReference type="Google" id="ProtNLM"/>
    </source>
</evidence>
<sequence length="519" mass="57430">MVHPTLEDLQNEATWLERRALIPEPMHSTGFVTTEESRREFLEGARLLRLDQKRNFAGEIIGPTPIQLAITDTLAAGHKVNGILEPRRTTKTTAIQATLLGRCSLREDYYVGWTLATTGAKAGERFKMDIASPLERLYPDRKVREQFVKIGLSKGSESLVFRNGSYFSVYAPSGDGFRSNAFDVAWVDEAGEAELELGEDLIAAIRPTLHTRHGAQFIMSGTAGSFRSGQLLWDALTDPSAAILRHGLPDDVDPEELEDWEPSEDHPKARVREYVELVHPGIGWTTPLEVIKEDWDTPAMRKKFPAEILSVFALEGSNTALLSQPKWVASALPLSKAGTTPPKVFCMVPFVHPDGTYASIGAAWKGPKDTVHVGLLHHQTGTEGFAQKLLDLARKHKRDIVYDTKNAATEVEVRRVREARRAPAERPVLSADIQRAAINLTKILNEGKLRHYDQPELTSAAEIAVKRGWNYSSSGGWSLGRPKGQEELDISGLEAIALAAHKLSDERERGNLAESIQFG</sequence>
<dbReference type="RefSeq" id="WP_127012007.1">
    <property type="nucleotide sequence ID" value="NZ_CP031422.1"/>
</dbReference>
<proteinExistence type="predicted"/>
<gene>
    <name evidence="1" type="ORF">CVS54_01374</name>
</gene>
<dbReference type="Proteomes" id="UP000274841">
    <property type="component" value="Chromosome"/>
</dbReference>
<dbReference type="InterPro" id="IPR027417">
    <property type="entry name" value="P-loop_NTPase"/>
</dbReference>
<dbReference type="AlphaFoldDB" id="A0A3Q9J8C2"/>
<organism evidence="1 2">
    <name type="scientific">Microbacterium oxydans</name>
    <dbReference type="NCBI Taxonomy" id="82380"/>
    <lineage>
        <taxon>Bacteria</taxon>
        <taxon>Bacillati</taxon>
        <taxon>Actinomycetota</taxon>
        <taxon>Actinomycetes</taxon>
        <taxon>Micrococcales</taxon>
        <taxon>Microbacteriaceae</taxon>
        <taxon>Microbacterium</taxon>
    </lineage>
</organism>
<reference evidence="1 2" key="1">
    <citation type="submission" date="2018-08" db="EMBL/GenBank/DDBJ databases">
        <title>Microbacterium oxydans strain HG3.</title>
        <authorList>
            <person name="ORTET P."/>
        </authorList>
    </citation>
    <scope>NUCLEOTIDE SEQUENCE [LARGE SCALE GENOMIC DNA]</scope>
    <source>
        <strain evidence="1 2">HG3</strain>
    </source>
</reference>
<name>A0A3Q9J8C2_9MICO</name>
<dbReference type="KEGG" id="moy:CVS54_01374"/>
<evidence type="ECO:0000313" key="1">
    <source>
        <dbReference type="EMBL" id="AZS40052.1"/>
    </source>
</evidence>
<evidence type="ECO:0000313" key="2">
    <source>
        <dbReference type="Proteomes" id="UP000274841"/>
    </source>
</evidence>
<protein>
    <recommendedName>
        <fullName evidence="3">Terminase</fullName>
    </recommendedName>
</protein>